<dbReference type="PANTHER" id="PTHR46586">
    <property type="entry name" value="ANKYRIN REPEAT-CONTAINING PROTEIN"/>
    <property type="match status" value="1"/>
</dbReference>
<dbReference type="Gene3D" id="1.25.40.20">
    <property type="entry name" value="Ankyrin repeat-containing domain"/>
    <property type="match status" value="1"/>
</dbReference>
<dbReference type="GeneID" id="24135619"/>
<dbReference type="InterPro" id="IPR002110">
    <property type="entry name" value="Ankyrin_rpt"/>
</dbReference>
<dbReference type="Proteomes" id="UP000030745">
    <property type="component" value="Unassembled WGS sequence"/>
</dbReference>
<proteinExistence type="predicted"/>
<dbReference type="Pfam" id="PF12796">
    <property type="entry name" value="Ank_2"/>
    <property type="match status" value="1"/>
</dbReference>
<dbReference type="InterPro" id="IPR052050">
    <property type="entry name" value="SecEffector_AnkRepeat"/>
</dbReference>
<dbReference type="InterPro" id="IPR036770">
    <property type="entry name" value="Ankyrin_rpt-contain_sf"/>
</dbReference>
<name>A0A067BQ41_SAPPC</name>
<dbReference type="RefSeq" id="XP_012208906.1">
    <property type="nucleotide sequence ID" value="XM_012353516.1"/>
</dbReference>
<keyword evidence="2" id="KW-1185">Reference proteome</keyword>
<accession>A0A067BQ41</accession>
<organism evidence="1 2">
    <name type="scientific">Saprolegnia parasitica (strain CBS 223.65)</name>
    <dbReference type="NCBI Taxonomy" id="695850"/>
    <lineage>
        <taxon>Eukaryota</taxon>
        <taxon>Sar</taxon>
        <taxon>Stramenopiles</taxon>
        <taxon>Oomycota</taxon>
        <taxon>Saprolegniomycetes</taxon>
        <taxon>Saprolegniales</taxon>
        <taxon>Saprolegniaceae</taxon>
        <taxon>Saprolegnia</taxon>
    </lineage>
</organism>
<dbReference type="OMA" id="HESWTSA"/>
<evidence type="ECO:0000313" key="2">
    <source>
        <dbReference type="Proteomes" id="UP000030745"/>
    </source>
</evidence>
<dbReference type="VEuPathDB" id="FungiDB:SPRG_13760"/>
<dbReference type="KEGG" id="spar:SPRG_13760"/>
<dbReference type="AlphaFoldDB" id="A0A067BQ41"/>
<dbReference type="SUPFAM" id="SSF48403">
    <property type="entry name" value="Ankyrin repeat"/>
    <property type="match status" value="1"/>
</dbReference>
<gene>
    <name evidence="1" type="ORF">SPRG_13760</name>
</gene>
<dbReference type="PANTHER" id="PTHR46586:SF3">
    <property type="entry name" value="ANKYRIN REPEAT-CONTAINING PROTEIN"/>
    <property type="match status" value="1"/>
</dbReference>
<sequence>MQCVWHSTDLLREIMSFQLGVPYDTHTLLHALRSLVWDNADVLATLPPALAPIHDIFPAWFKVHGARGLKRMPCSVALELFYYGLYYGHLDVIMHFCDKLPVDYVEWHLVIMSGNVVAVKFLLDAYPDGCFFQTIERAIEHGHLGVVRALRAHGVPWPATAWKVASQHGRADIASYLDAYKCPWHEHWRGEVAEAAAEGGHVDVLRVLQRHHADAITETAMDAAAANGHVDAVAYLHEHGQAGCTSLALSTAVRAGHLDVVAFLAEHYELDKKLASLRLASPTSQGDDDIEDAQLREEHESWTSAWQAFQAKVQTLLSSPSRPTTKAPKMHFRAIPRLI</sequence>
<evidence type="ECO:0000313" key="1">
    <source>
        <dbReference type="EMBL" id="KDO20378.1"/>
    </source>
</evidence>
<reference evidence="1 2" key="1">
    <citation type="journal article" date="2013" name="PLoS Genet.">
        <title>Distinctive expansion of potential virulence genes in the genome of the oomycete fish pathogen Saprolegnia parasitica.</title>
        <authorList>
            <person name="Jiang R.H."/>
            <person name="de Bruijn I."/>
            <person name="Haas B.J."/>
            <person name="Belmonte R."/>
            <person name="Lobach L."/>
            <person name="Christie J."/>
            <person name="van den Ackerveken G."/>
            <person name="Bottin A."/>
            <person name="Bulone V."/>
            <person name="Diaz-Moreno S.M."/>
            <person name="Dumas B."/>
            <person name="Fan L."/>
            <person name="Gaulin E."/>
            <person name="Govers F."/>
            <person name="Grenville-Briggs L.J."/>
            <person name="Horner N.R."/>
            <person name="Levin J.Z."/>
            <person name="Mammella M."/>
            <person name="Meijer H.J."/>
            <person name="Morris P."/>
            <person name="Nusbaum C."/>
            <person name="Oome S."/>
            <person name="Phillips A.J."/>
            <person name="van Rooyen D."/>
            <person name="Rzeszutek E."/>
            <person name="Saraiva M."/>
            <person name="Secombes C.J."/>
            <person name="Seidl M.F."/>
            <person name="Snel B."/>
            <person name="Stassen J.H."/>
            <person name="Sykes S."/>
            <person name="Tripathy S."/>
            <person name="van den Berg H."/>
            <person name="Vega-Arreguin J.C."/>
            <person name="Wawra S."/>
            <person name="Young S.K."/>
            <person name="Zeng Q."/>
            <person name="Dieguez-Uribeondo J."/>
            <person name="Russ C."/>
            <person name="Tyler B.M."/>
            <person name="van West P."/>
        </authorList>
    </citation>
    <scope>NUCLEOTIDE SEQUENCE [LARGE SCALE GENOMIC DNA]</scope>
    <source>
        <strain evidence="1 2">CBS 223.65</strain>
    </source>
</reference>
<dbReference type="STRING" id="695850.A0A067BQ41"/>
<dbReference type="OrthoDB" id="67499at2759"/>
<dbReference type="EMBL" id="KK583314">
    <property type="protein sequence ID" value="KDO20378.1"/>
    <property type="molecule type" value="Genomic_DNA"/>
</dbReference>
<protein>
    <submittedName>
        <fullName evidence="1">Uncharacterized protein</fullName>
    </submittedName>
</protein>